<gene>
    <name evidence="3" type="ORF">SAMN06265373_10997</name>
</gene>
<keyword evidence="4" id="KW-1185">Reference proteome</keyword>
<protein>
    <submittedName>
        <fullName evidence="3">Porin</fullName>
    </submittedName>
</protein>
<feature type="chain" id="PRO_5047389282" evidence="1">
    <location>
        <begin position="17"/>
        <end position="372"/>
    </location>
</feature>
<proteinExistence type="predicted"/>
<dbReference type="Proteomes" id="UP001157961">
    <property type="component" value="Unassembled WGS sequence"/>
</dbReference>
<dbReference type="RefSeq" id="WP_283427597.1">
    <property type="nucleotide sequence ID" value="NZ_FXTY01000009.1"/>
</dbReference>
<organism evidence="3 4">
    <name type="scientific">Shimia sagamensis</name>
    <dbReference type="NCBI Taxonomy" id="1566352"/>
    <lineage>
        <taxon>Bacteria</taxon>
        <taxon>Pseudomonadati</taxon>
        <taxon>Pseudomonadota</taxon>
        <taxon>Alphaproteobacteria</taxon>
        <taxon>Rhodobacterales</taxon>
        <taxon>Roseobacteraceae</taxon>
    </lineage>
</organism>
<dbReference type="Pfam" id="PF13609">
    <property type="entry name" value="Porin_4"/>
    <property type="match status" value="1"/>
</dbReference>
<name>A0ABY1PGF0_9RHOB</name>
<dbReference type="InterPro" id="IPR033900">
    <property type="entry name" value="Gram_neg_porin_domain"/>
</dbReference>
<dbReference type="InterPro" id="IPR023614">
    <property type="entry name" value="Porin_dom_sf"/>
</dbReference>
<evidence type="ECO:0000313" key="4">
    <source>
        <dbReference type="Proteomes" id="UP001157961"/>
    </source>
</evidence>
<evidence type="ECO:0000313" key="3">
    <source>
        <dbReference type="EMBL" id="SMP33566.1"/>
    </source>
</evidence>
<comment type="caution">
    <text evidence="3">The sequence shown here is derived from an EMBL/GenBank/DDBJ whole genome shotgun (WGS) entry which is preliminary data.</text>
</comment>
<accession>A0ABY1PGF0</accession>
<evidence type="ECO:0000256" key="1">
    <source>
        <dbReference type="SAM" id="SignalP"/>
    </source>
</evidence>
<dbReference type="EMBL" id="FXTY01000009">
    <property type="protein sequence ID" value="SMP33566.1"/>
    <property type="molecule type" value="Genomic_DNA"/>
</dbReference>
<feature type="signal peptide" evidence="1">
    <location>
        <begin position="1"/>
        <end position="16"/>
    </location>
</feature>
<keyword evidence="1" id="KW-0732">Signal</keyword>
<dbReference type="PROSITE" id="PS51257">
    <property type="entry name" value="PROKAR_LIPOPROTEIN"/>
    <property type="match status" value="1"/>
</dbReference>
<reference evidence="3 4" key="1">
    <citation type="submission" date="2017-05" db="EMBL/GenBank/DDBJ databases">
        <authorList>
            <person name="Varghese N."/>
            <person name="Submissions S."/>
        </authorList>
    </citation>
    <scope>NUCLEOTIDE SEQUENCE [LARGE SCALE GENOMIC DNA]</scope>
    <source>
        <strain evidence="3 4">DSM 29734</strain>
    </source>
</reference>
<evidence type="ECO:0000259" key="2">
    <source>
        <dbReference type="Pfam" id="PF13609"/>
    </source>
</evidence>
<dbReference type="Gene3D" id="2.40.160.10">
    <property type="entry name" value="Porin"/>
    <property type="match status" value="1"/>
</dbReference>
<dbReference type="SUPFAM" id="SSF56935">
    <property type="entry name" value="Porins"/>
    <property type="match status" value="1"/>
</dbReference>
<sequence length="372" mass="41201">MRTGNLFFGVAFAACAASVAVSQQKETPSQGFAVYGQINRGVLRYDDGPTDHTYWFVDNSKSVSRLGATFDTPLENGWRLHARGEIALKWKETNAVNRNDPHDEAYKFDRTELRKLEVGFVHDTFGRITLGQGAMSADGITGLDLSLTTVVAGTPVQDAAGGQFLVPNGAYDPSNKKIKQAFRSMGSSRRLRLRFDAPINNGWQFVAAAGQEVLSYNDDQLYADTSLRYDGDHGDFRIRAGGAFRWIEERPNVAIASGSLLHRPSGWNVTLATGHETSGANYYYGKIGYIGRWFDIGQTAISIDMYDGDDIYQNRSSPVQSSSSRSYGIAIVQKIKSPKIDLYALLRRYEYTDSTAQYQDSLALLAGARWTF</sequence>
<feature type="domain" description="Porin" evidence="2">
    <location>
        <begin position="11"/>
        <end position="353"/>
    </location>
</feature>